<dbReference type="InterPro" id="IPR021509">
    <property type="entry name" value="DUF3169"/>
</dbReference>
<evidence type="ECO:0000313" key="2">
    <source>
        <dbReference type="EMBL" id="HIX67449.1"/>
    </source>
</evidence>
<dbReference type="EMBL" id="DXEM01000015">
    <property type="protein sequence ID" value="HIX67449.1"/>
    <property type="molecule type" value="Genomic_DNA"/>
</dbReference>
<accession>A0A9D1WUH7</accession>
<feature type="transmembrane region" description="Helical" evidence="1">
    <location>
        <begin position="226"/>
        <end position="247"/>
    </location>
</feature>
<reference evidence="2" key="2">
    <citation type="submission" date="2021-04" db="EMBL/GenBank/DDBJ databases">
        <authorList>
            <person name="Gilroy R."/>
        </authorList>
    </citation>
    <scope>NUCLEOTIDE SEQUENCE</scope>
    <source>
        <strain evidence="2">CHK191-13928</strain>
    </source>
</reference>
<name>A0A9D1WUH7_9FIRM</name>
<feature type="transmembrane region" description="Helical" evidence="1">
    <location>
        <begin position="58"/>
        <end position="78"/>
    </location>
</feature>
<sequence>MNERRNEIRRENRKAIKKFIAVLIISGLVGALLGGIGTAYAGKIQAIGADHGRMIGEILFYAFPILFAGIHIWSAAIYRKYRKVKDLWDGEDEVIADRIDNRISYVIWAECIATALGFLYFALLMGADHFSTMSVGKKIAVVIIFVMHFVFITLIQQRCIDLTKEMNPEKQGSVYDMHFNKKWMASCDEAEKMQMYQCAWVSYRVTNLAFIFTWALTFLMNEFFNTGLFACGVVILLWIIQNSAYCYQSIHGKK</sequence>
<keyword evidence="1" id="KW-1133">Transmembrane helix</keyword>
<evidence type="ECO:0000313" key="3">
    <source>
        <dbReference type="Proteomes" id="UP000886721"/>
    </source>
</evidence>
<dbReference type="Pfam" id="PF11368">
    <property type="entry name" value="DUF3169"/>
    <property type="match status" value="1"/>
</dbReference>
<organism evidence="2 3">
    <name type="scientific">Candidatus Anaerostipes excrementavium</name>
    <dbReference type="NCBI Taxonomy" id="2838463"/>
    <lineage>
        <taxon>Bacteria</taxon>
        <taxon>Bacillati</taxon>
        <taxon>Bacillota</taxon>
        <taxon>Clostridia</taxon>
        <taxon>Lachnospirales</taxon>
        <taxon>Lachnospiraceae</taxon>
        <taxon>Anaerostipes</taxon>
    </lineage>
</organism>
<feature type="transmembrane region" description="Helical" evidence="1">
    <location>
        <begin position="105"/>
        <end position="127"/>
    </location>
</feature>
<feature type="transmembrane region" description="Helical" evidence="1">
    <location>
        <begin position="139"/>
        <end position="156"/>
    </location>
</feature>
<reference evidence="2" key="1">
    <citation type="journal article" date="2021" name="PeerJ">
        <title>Extensive microbial diversity within the chicken gut microbiome revealed by metagenomics and culture.</title>
        <authorList>
            <person name="Gilroy R."/>
            <person name="Ravi A."/>
            <person name="Getino M."/>
            <person name="Pursley I."/>
            <person name="Horton D.L."/>
            <person name="Alikhan N.F."/>
            <person name="Baker D."/>
            <person name="Gharbi K."/>
            <person name="Hall N."/>
            <person name="Watson M."/>
            <person name="Adriaenssens E.M."/>
            <person name="Foster-Nyarko E."/>
            <person name="Jarju S."/>
            <person name="Secka A."/>
            <person name="Antonio M."/>
            <person name="Oren A."/>
            <person name="Chaudhuri R.R."/>
            <person name="La Ragione R."/>
            <person name="Hildebrand F."/>
            <person name="Pallen M.J."/>
        </authorList>
    </citation>
    <scope>NUCLEOTIDE SEQUENCE</scope>
    <source>
        <strain evidence="2">CHK191-13928</strain>
    </source>
</reference>
<keyword evidence="1" id="KW-0812">Transmembrane</keyword>
<evidence type="ECO:0000256" key="1">
    <source>
        <dbReference type="SAM" id="Phobius"/>
    </source>
</evidence>
<dbReference type="AlphaFoldDB" id="A0A9D1WUH7"/>
<gene>
    <name evidence="2" type="ORF">H9735_04885</name>
</gene>
<feature type="transmembrane region" description="Helical" evidence="1">
    <location>
        <begin position="20"/>
        <end position="42"/>
    </location>
</feature>
<keyword evidence="1" id="KW-0472">Membrane</keyword>
<feature type="transmembrane region" description="Helical" evidence="1">
    <location>
        <begin position="201"/>
        <end position="220"/>
    </location>
</feature>
<protein>
    <submittedName>
        <fullName evidence="2">DUF3169 family protein</fullName>
    </submittedName>
</protein>
<proteinExistence type="predicted"/>
<comment type="caution">
    <text evidence="2">The sequence shown here is derived from an EMBL/GenBank/DDBJ whole genome shotgun (WGS) entry which is preliminary data.</text>
</comment>
<dbReference type="Proteomes" id="UP000886721">
    <property type="component" value="Unassembled WGS sequence"/>
</dbReference>